<proteinExistence type="predicted"/>
<dbReference type="EMBL" id="FMHG01000001">
    <property type="protein sequence ID" value="SCJ62915.1"/>
    <property type="molecule type" value="Genomic_DNA"/>
</dbReference>
<dbReference type="GO" id="GO:0050897">
    <property type="term" value="F:cobalt ion binding"/>
    <property type="evidence" value="ECO:0007669"/>
    <property type="project" value="TreeGrafter"/>
</dbReference>
<dbReference type="Gene3D" id="4.10.860.10">
    <property type="entry name" value="UVR domain"/>
    <property type="match status" value="1"/>
</dbReference>
<dbReference type="SUPFAM" id="SSF46600">
    <property type="entry name" value="C-terminal UvrC-binding domain of UvrB"/>
    <property type="match status" value="1"/>
</dbReference>
<organism evidence="3">
    <name type="scientific">uncultured Anaerotruncus sp</name>
    <dbReference type="NCBI Taxonomy" id="905011"/>
    <lineage>
        <taxon>Bacteria</taxon>
        <taxon>Bacillati</taxon>
        <taxon>Bacillota</taxon>
        <taxon>Clostridia</taxon>
        <taxon>Eubacteriales</taxon>
        <taxon>Oscillospiraceae</taxon>
        <taxon>Anaerotruncus</taxon>
        <taxon>environmental samples</taxon>
    </lineage>
</organism>
<dbReference type="GO" id="GO:1990169">
    <property type="term" value="P:stress response to copper ion"/>
    <property type="evidence" value="ECO:0007669"/>
    <property type="project" value="TreeGrafter"/>
</dbReference>
<feature type="coiled-coil region" evidence="1">
    <location>
        <begin position="115"/>
        <end position="154"/>
    </location>
</feature>
<keyword evidence="1" id="KW-0175">Coiled coil</keyword>
<gene>
    <name evidence="3" type="ORF">SAMEA3545359_01135</name>
</gene>
<evidence type="ECO:0000313" key="3">
    <source>
        <dbReference type="EMBL" id="SCJ62915.1"/>
    </source>
</evidence>
<dbReference type="GO" id="GO:0005507">
    <property type="term" value="F:copper ion binding"/>
    <property type="evidence" value="ECO:0007669"/>
    <property type="project" value="TreeGrafter"/>
</dbReference>
<protein>
    <submittedName>
        <fullName evidence="3">Uncharacterized protein with conserved CXXC pairs</fullName>
    </submittedName>
</protein>
<dbReference type="PANTHER" id="PTHR38430">
    <property type="entry name" value="PROTEIN-ARGININE KINASE ACTIVATOR PROTEIN"/>
    <property type="match status" value="1"/>
</dbReference>
<sequence length="156" mass="17383">MLCALCGKNPAQITYTQLKGGQPQTLHICAACMAKIEGYLYTGALPGALFDKEETQRRCPGCGSTYRDIAKEGKLGCAQCYRFFKRENRAMLQKIHGNATHQGKRPVRLAGVRAVRVKDRQLTQLRQKLAGLIEEQAFEEAAQVRDEIKKLEAAND</sequence>
<accession>A0A1C6I145</accession>
<dbReference type="InterPro" id="IPR001943">
    <property type="entry name" value="UVR_dom"/>
</dbReference>
<evidence type="ECO:0000256" key="1">
    <source>
        <dbReference type="SAM" id="Coils"/>
    </source>
</evidence>
<dbReference type="AlphaFoldDB" id="A0A1C6I145"/>
<dbReference type="InterPro" id="IPR025542">
    <property type="entry name" value="YacH"/>
</dbReference>
<evidence type="ECO:0000259" key="2">
    <source>
        <dbReference type="PROSITE" id="PS50151"/>
    </source>
</evidence>
<dbReference type="GO" id="GO:1990170">
    <property type="term" value="P:stress response to cadmium ion"/>
    <property type="evidence" value="ECO:0007669"/>
    <property type="project" value="TreeGrafter"/>
</dbReference>
<dbReference type="InterPro" id="IPR036876">
    <property type="entry name" value="UVR_dom_sf"/>
</dbReference>
<feature type="domain" description="UVR" evidence="2">
    <location>
        <begin position="119"/>
        <end position="154"/>
    </location>
</feature>
<reference evidence="3" key="1">
    <citation type="submission" date="2015-09" db="EMBL/GenBank/DDBJ databases">
        <authorList>
            <consortium name="Pathogen Informatics"/>
        </authorList>
    </citation>
    <scope>NUCLEOTIDE SEQUENCE</scope>
    <source>
        <strain evidence="3">2789STDY5834896</strain>
    </source>
</reference>
<dbReference type="Pfam" id="PF02151">
    <property type="entry name" value="UVR"/>
    <property type="match status" value="1"/>
</dbReference>
<dbReference type="GO" id="GO:0046870">
    <property type="term" value="F:cadmium ion binding"/>
    <property type="evidence" value="ECO:0007669"/>
    <property type="project" value="TreeGrafter"/>
</dbReference>
<name>A0A1C6I145_9FIRM</name>
<dbReference type="PANTHER" id="PTHR38430:SF1">
    <property type="entry name" value="PROTEIN-ARGININE KINASE ACTIVATOR PROTEIN"/>
    <property type="match status" value="1"/>
</dbReference>
<dbReference type="PIRSF" id="PIRSF015034">
    <property type="entry name" value="YacH"/>
    <property type="match status" value="1"/>
</dbReference>
<dbReference type="GO" id="GO:0008270">
    <property type="term" value="F:zinc ion binding"/>
    <property type="evidence" value="ECO:0007669"/>
    <property type="project" value="TreeGrafter"/>
</dbReference>
<dbReference type="PROSITE" id="PS50151">
    <property type="entry name" value="UVR"/>
    <property type="match status" value="1"/>
</dbReference>